<gene>
    <name evidence="10" type="ORF">CLAU1311_LOCUS1198</name>
</gene>
<evidence type="ECO:0000256" key="1">
    <source>
        <dbReference type="ARBA" id="ARBA00004123"/>
    </source>
</evidence>
<feature type="compositionally biased region" description="Basic and acidic residues" evidence="8">
    <location>
        <begin position="283"/>
        <end position="301"/>
    </location>
</feature>
<feature type="region of interest" description="Disordered" evidence="8">
    <location>
        <begin position="258"/>
        <end position="336"/>
    </location>
</feature>
<comment type="subunit">
    <text evidence="7">Associates with the 60S ribosomal subunit.</text>
</comment>
<dbReference type="InterPro" id="IPR013087">
    <property type="entry name" value="Znf_C2H2_type"/>
</dbReference>
<evidence type="ECO:0000259" key="9">
    <source>
        <dbReference type="PROSITE" id="PS00028"/>
    </source>
</evidence>
<protein>
    <recommendedName>
        <fullName evidence="9">C2H2-type domain-containing protein</fullName>
    </recommendedName>
</protein>
<organism evidence="10">
    <name type="scientific">Chloropicon laureae</name>
    <dbReference type="NCBI Taxonomy" id="464258"/>
    <lineage>
        <taxon>Eukaryota</taxon>
        <taxon>Viridiplantae</taxon>
        <taxon>Chlorophyta</taxon>
        <taxon>Chloropicophyceae</taxon>
        <taxon>Chloropicales</taxon>
        <taxon>Chloropicaceae</taxon>
        <taxon>Chloropicon</taxon>
    </lineage>
</organism>
<dbReference type="Pfam" id="PF09377">
    <property type="entry name" value="SBDS_domain_II"/>
    <property type="match status" value="1"/>
</dbReference>
<dbReference type="InterPro" id="IPR019783">
    <property type="entry name" value="SDO1/SBDS_N"/>
</dbReference>
<feature type="compositionally biased region" description="Basic and acidic residues" evidence="8">
    <location>
        <begin position="308"/>
        <end position="321"/>
    </location>
</feature>
<evidence type="ECO:0000256" key="6">
    <source>
        <dbReference type="ARBA" id="ARBA00023242"/>
    </source>
</evidence>
<evidence type="ECO:0000256" key="3">
    <source>
        <dbReference type="ARBA" id="ARBA00007433"/>
    </source>
</evidence>
<keyword evidence="4" id="KW-0963">Cytoplasm</keyword>
<dbReference type="GO" id="GO:0005634">
    <property type="term" value="C:nucleus"/>
    <property type="evidence" value="ECO:0007669"/>
    <property type="project" value="UniProtKB-SubCell"/>
</dbReference>
<comment type="subcellular location">
    <subcellularLocation>
        <location evidence="2">Cytoplasm</location>
    </subcellularLocation>
    <subcellularLocation>
        <location evidence="1">Nucleus</location>
    </subcellularLocation>
</comment>
<keyword evidence="6" id="KW-0539">Nucleus</keyword>
<evidence type="ECO:0000256" key="8">
    <source>
        <dbReference type="SAM" id="MobiDB-lite"/>
    </source>
</evidence>
<dbReference type="GO" id="GO:0005737">
    <property type="term" value="C:cytoplasm"/>
    <property type="evidence" value="ECO:0007669"/>
    <property type="project" value="UniProtKB-SubCell"/>
</dbReference>
<evidence type="ECO:0000256" key="2">
    <source>
        <dbReference type="ARBA" id="ARBA00004496"/>
    </source>
</evidence>
<evidence type="ECO:0000256" key="5">
    <source>
        <dbReference type="ARBA" id="ARBA00022517"/>
    </source>
</evidence>
<dbReference type="InterPro" id="IPR037188">
    <property type="entry name" value="Sdo1/SBDS_central_sf"/>
</dbReference>
<dbReference type="InterPro" id="IPR039100">
    <property type="entry name" value="Sdo1/SBDS-like"/>
</dbReference>
<dbReference type="InterPro" id="IPR002140">
    <property type="entry name" value="Sdo1/SBDS"/>
</dbReference>
<evidence type="ECO:0000313" key="10">
    <source>
        <dbReference type="EMBL" id="CAE0010459.1"/>
    </source>
</evidence>
<dbReference type="GO" id="GO:0042256">
    <property type="term" value="P:cytosolic ribosome assembly"/>
    <property type="evidence" value="ECO:0007669"/>
    <property type="project" value="InterPro"/>
</dbReference>
<comment type="similarity">
    <text evidence="3">Belongs to the SDO1/SBDS family.</text>
</comment>
<dbReference type="Gene3D" id="1.10.10.900">
    <property type="entry name" value="SBDS protein C-terminal domain, subdomain 1"/>
    <property type="match status" value="1"/>
</dbReference>
<dbReference type="SUPFAM" id="SSF89895">
    <property type="entry name" value="FYSH domain"/>
    <property type="match status" value="1"/>
</dbReference>
<dbReference type="PANTHER" id="PTHR10927:SF1">
    <property type="entry name" value="RIBOSOME MATURATION PROTEIN SBDS"/>
    <property type="match status" value="1"/>
</dbReference>
<evidence type="ECO:0000256" key="7">
    <source>
        <dbReference type="ARBA" id="ARBA00049708"/>
    </source>
</evidence>
<feature type="compositionally biased region" description="Low complexity" evidence="8">
    <location>
        <begin position="268"/>
        <end position="279"/>
    </location>
</feature>
<dbReference type="InterPro" id="IPR036786">
    <property type="entry name" value="Ribosome_mat_SBDS_N_sf"/>
</dbReference>
<dbReference type="PROSITE" id="PS01267">
    <property type="entry name" value="UPF0023"/>
    <property type="match status" value="1"/>
</dbReference>
<dbReference type="Pfam" id="PF01172">
    <property type="entry name" value="SBDS_N"/>
    <property type="match status" value="1"/>
</dbReference>
<dbReference type="PROSITE" id="PS00028">
    <property type="entry name" value="ZINC_FINGER_C2H2_1"/>
    <property type="match status" value="1"/>
</dbReference>
<dbReference type="PANTHER" id="PTHR10927">
    <property type="entry name" value="RIBOSOME MATURATION PROTEIN SBDS"/>
    <property type="match status" value="1"/>
</dbReference>
<dbReference type="InterPro" id="IPR018023">
    <property type="entry name" value="Ribosome_mat_SBDS_CS"/>
</dbReference>
<sequence>MSRAVKQPVGQKRLTNIAVVRYKTHGTRFEIACYKNKVFDWRQGSETDLDEVLQTDTVFLNVSKGVVAKEKDLKKAFGKEKSRSLEEVCKEILAKGELQVSDRERALQLDSRLRDVASIIVEKCVDRNTKRPFPHALVERALKDPRIRFIPDNRKSAKQQMLEVVPKLQKHDVLSIERAKMRIQLTLTSPEMKRKVLQHMKEDVHLAEACVMEREHEDDGSGSSVETYTYTCVLAINPGAFRSIDALVRGRGGANGNFDAKDGKSHSNNDVGGDANANATSRGEGKESRLEILDLAVHEDASQAEDEAGARRRREDNERSSTSRSDSSSAGVVTEAMRCVTINTQEGVSEGEGAAEKKKKEDLAGFRFKCNTCQIGFNEQKLHREHFKSDWHRINLKRKSQKLPIVSQEECEAILLMESTEASDLNDYM</sequence>
<dbReference type="AlphaFoldDB" id="A0A7S3DZW0"/>
<dbReference type="NCBIfam" id="TIGR00291">
    <property type="entry name" value="RNA_SBDS"/>
    <property type="match status" value="1"/>
</dbReference>
<feature type="domain" description="C2H2-type" evidence="9">
    <location>
        <begin position="370"/>
        <end position="392"/>
    </location>
</feature>
<evidence type="ECO:0000256" key="4">
    <source>
        <dbReference type="ARBA" id="ARBA00022490"/>
    </source>
</evidence>
<dbReference type="InterPro" id="IPR018978">
    <property type="entry name" value="SDO1/SBDS_central"/>
</dbReference>
<accession>A0A7S3DZW0</accession>
<keyword evidence="5" id="KW-0690">Ribosome biogenesis</keyword>
<name>A0A7S3DZW0_9CHLO</name>
<proteinExistence type="inferred from homology"/>
<reference evidence="10" key="1">
    <citation type="submission" date="2021-01" db="EMBL/GenBank/DDBJ databases">
        <authorList>
            <person name="Corre E."/>
            <person name="Pelletier E."/>
            <person name="Niang G."/>
            <person name="Scheremetjew M."/>
            <person name="Finn R."/>
            <person name="Kale V."/>
            <person name="Holt S."/>
            <person name="Cochrane G."/>
            <person name="Meng A."/>
            <person name="Brown T."/>
            <person name="Cohen L."/>
        </authorList>
    </citation>
    <scope>NUCLEOTIDE SEQUENCE</scope>
    <source>
        <strain evidence="10">RCC856</strain>
    </source>
</reference>
<dbReference type="SUPFAM" id="SSF109728">
    <property type="entry name" value="Hypothetical protein AF0491, middle domain"/>
    <property type="match status" value="1"/>
</dbReference>
<dbReference type="EMBL" id="HBHU01001866">
    <property type="protein sequence ID" value="CAE0010459.1"/>
    <property type="molecule type" value="Transcribed_RNA"/>
</dbReference>
<dbReference type="Gene3D" id="3.30.1250.10">
    <property type="entry name" value="Ribosome maturation protein SBDS, N-terminal domain"/>
    <property type="match status" value="1"/>
</dbReference>